<evidence type="ECO:0000256" key="5">
    <source>
        <dbReference type="ARBA" id="ARBA00010185"/>
    </source>
</evidence>
<evidence type="ECO:0000256" key="17">
    <source>
        <dbReference type="ARBA" id="ARBA00032396"/>
    </source>
</evidence>
<evidence type="ECO:0000256" key="14">
    <source>
        <dbReference type="ARBA" id="ARBA00023209"/>
    </source>
</evidence>
<keyword evidence="8" id="KW-0808">Transferase</keyword>
<dbReference type="Proteomes" id="UP000054047">
    <property type="component" value="Unassembled WGS sequence"/>
</dbReference>
<evidence type="ECO:0000256" key="19">
    <source>
        <dbReference type="SAM" id="Phobius"/>
    </source>
</evidence>
<evidence type="ECO:0000313" key="20">
    <source>
        <dbReference type="EMBL" id="KIH44418.1"/>
    </source>
</evidence>
<comment type="similarity">
    <text evidence="5">Belongs to the CDS family.</text>
</comment>
<evidence type="ECO:0000256" key="16">
    <source>
        <dbReference type="ARBA" id="ARBA00029893"/>
    </source>
</evidence>
<gene>
    <name evidence="20" type="ORF">ANCDUO_25556</name>
</gene>
<dbReference type="PANTHER" id="PTHR13773">
    <property type="entry name" value="PHOSPHATIDATE CYTIDYLYLTRANSFERASE"/>
    <property type="match status" value="1"/>
</dbReference>
<dbReference type="GO" id="GO:0005789">
    <property type="term" value="C:endoplasmic reticulum membrane"/>
    <property type="evidence" value="ECO:0007669"/>
    <property type="project" value="TreeGrafter"/>
</dbReference>
<feature type="transmembrane region" description="Helical" evidence="19">
    <location>
        <begin position="27"/>
        <end position="46"/>
    </location>
</feature>
<evidence type="ECO:0000256" key="9">
    <source>
        <dbReference type="ARBA" id="ARBA00022692"/>
    </source>
</evidence>
<dbReference type="GO" id="GO:0004605">
    <property type="term" value="F:phosphatidate cytidylyltransferase activity"/>
    <property type="evidence" value="ECO:0007669"/>
    <property type="project" value="UniProtKB-EC"/>
</dbReference>
<evidence type="ECO:0000256" key="4">
    <source>
        <dbReference type="ARBA" id="ARBA00005189"/>
    </source>
</evidence>
<dbReference type="PANTHER" id="PTHR13773:SF8">
    <property type="entry name" value="PHOSPHATIDATE CYTIDYLYLTRANSFERASE, PHOTORECEPTOR-SPECIFIC"/>
    <property type="match status" value="1"/>
</dbReference>
<dbReference type="OrthoDB" id="10260889at2759"/>
<evidence type="ECO:0000256" key="11">
    <source>
        <dbReference type="ARBA" id="ARBA00022989"/>
    </source>
</evidence>
<keyword evidence="21" id="KW-1185">Reference proteome</keyword>
<evidence type="ECO:0000256" key="18">
    <source>
        <dbReference type="ARBA" id="ARBA00033406"/>
    </source>
</evidence>
<comment type="pathway">
    <text evidence="4">Lipid metabolism.</text>
</comment>
<dbReference type="GO" id="GO:0008654">
    <property type="term" value="P:phospholipid biosynthetic process"/>
    <property type="evidence" value="ECO:0007669"/>
    <property type="project" value="UniProtKB-KW"/>
</dbReference>
<keyword evidence="7" id="KW-0444">Lipid biosynthesis</keyword>
<dbReference type="InterPro" id="IPR016720">
    <property type="entry name" value="PC_Trfase_euk"/>
</dbReference>
<dbReference type="AlphaFoldDB" id="A0A0C2BKY8"/>
<evidence type="ECO:0000256" key="15">
    <source>
        <dbReference type="ARBA" id="ARBA00023264"/>
    </source>
</evidence>
<comment type="subcellular location">
    <subcellularLocation>
        <location evidence="2">Membrane</location>
        <topology evidence="2">Multi-pass membrane protein</topology>
    </subcellularLocation>
</comment>
<organism evidence="20 21">
    <name type="scientific">Ancylostoma duodenale</name>
    <dbReference type="NCBI Taxonomy" id="51022"/>
    <lineage>
        <taxon>Eukaryota</taxon>
        <taxon>Metazoa</taxon>
        <taxon>Ecdysozoa</taxon>
        <taxon>Nematoda</taxon>
        <taxon>Chromadorea</taxon>
        <taxon>Rhabditida</taxon>
        <taxon>Rhabditina</taxon>
        <taxon>Rhabditomorpha</taxon>
        <taxon>Strongyloidea</taxon>
        <taxon>Ancylostomatidae</taxon>
        <taxon>Ancylostomatinae</taxon>
        <taxon>Ancylostoma</taxon>
    </lineage>
</organism>
<evidence type="ECO:0000313" key="21">
    <source>
        <dbReference type="Proteomes" id="UP000054047"/>
    </source>
</evidence>
<accession>A0A0C2BKY8</accession>
<sequence length="60" mass="7156">MVSMFSFIVSRGPTWLMALNFLQFLNSYHRLISFGLYCLGFVWFVLSLKKGYYMRQFSLV</sequence>
<proteinExistence type="inferred from homology"/>
<evidence type="ECO:0000256" key="3">
    <source>
        <dbReference type="ARBA" id="ARBA00005119"/>
    </source>
</evidence>
<evidence type="ECO:0000256" key="10">
    <source>
        <dbReference type="ARBA" id="ARBA00022695"/>
    </source>
</evidence>
<dbReference type="EC" id="2.7.7.41" evidence="6"/>
<keyword evidence="10" id="KW-0548">Nucleotidyltransferase</keyword>
<keyword evidence="12" id="KW-0443">Lipid metabolism</keyword>
<keyword evidence="11 19" id="KW-1133">Transmembrane helix</keyword>
<evidence type="ECO:0000256" key="1">
    <source>
        <dbReference type="ARBA" id="ARBA00001698"/>
    </source>
</evidence>
<comment type="catalytic activity">
    <reaction evidence="1">
        <text>a 1,2-diacyl-sn-glycero-3-phosphate + CTP + H(+) = a CDP-1,2-diacyl-sn-glycerol + diphosphate</text>
        <dbReference type="Rhea" id="RHEA:16229"/>
        <dbReference type="ChEBI" id="CHEBI:15378"/>
        <dbReference type="ChEBI" id="CHEBI:33019"/>
        <dbReference type="ChEBI" id="CHEBI:37563"/>
        <dbReference type="ChEBI" id="CHEBI:58332"/>
        <dbReference type="ChEBI" id="CHEBI:58608"/>
        <dbReference type="EC" id="2.7.7.41"/>
    </reaction>
</comment>
<keyword evidence="15" id="KW-1208">Phospholipid metabolism</keyword>
<evidence type="ECO:0000256" key="2">
    <source>
        <dbReference type="ARBA" id="ARBA00004141"/>
    </source>
</evidence>
<evidence type="ECO:0000256" key="12">
    <source>
        <dbReference type="ARBA" id="ARBA00023098"/>
    </source>
</evidence>
<evidence type="ECO:0000256" key="6">
    <source>
        <dbReference type="ARBA" id="ARBA00012487"/>
    </source>
</evidence>
<dbReference type="EMBL" id="KN777918">
    <property type="protein sequence ID" value="KIH44418.1"/>
    <property type="molecule type" value="Genomic_DNA"/>
</dbReference>
<reference evidence="20 21" key="1">
    <citation type="submission" date="2013-12" db="EMBL/GenBank/DDBJ databases">
        <title>Draft genome of the parsitic nematode Ancylostoma duodenale.</title>
        <authorList>
            <person name="Mitreva M."/>
        </authorList>
    </citation>
    <scope>NUCLEOTIDE SEQUENCE [LARGE SCALE GENOMIC DNA]</scope>
    <source>
        <strain evidence="20 21">Zhejiang</strain>
    </source>
</reference>
<evidence type="ECO:0000256" key="8">
    <source>
        <dbReference type="ARBA" id="ARBA00022679"/>
    </source>
</evidence>
<keyword evidence="14" id="KW-0594">Phospholipid biosynthesis</keyword>
<comment type="pathway">
    <text evidence="3">Phospholipid metabolism; CDP-diacylglycerol biosynthesis; CDP-diacylglycerol from sn-glycerol 3-phosphate: step 3/3.</text>
</comment>
<keyword evidence="9 19" id="KW-0812">Transmembrane</keyword>
<evidence type="ECO:0000256" key="13">
    <source>
        <dbReference type="ARBA" id="ARBA00023136"/>
    </source>
</evidence>
<evidence type="ECO:0000256" key="7">
    <source>
        <dbReference type="ARBA" id="ARBA00022516"/>
    </source>
</evidence>
<protein>
    <recommendedName>
        <fullName evidence="6">phosphatidate cytidylyltransferase</fullName>
        <ecNumber evidence="6">2.7.7.41</ecNumber>
    </recommendedName>
    <alternativeName>
        <fullName evidence="16">CDP-diacylglycerol synthase</fullName>
    </alternativeName>
    <alternativeName>
        <fullName evidence="17">CDP-diglyceride pyrophosphorylase</fullName>
    </alternativeName>
    <alternativeName>
        <fullName evidence="18">CDP-diglyceride synthase</fullName>
    </alternativeName>
</protein>
<keyword evidence="13 19" id="KW-0472">Membrane</keyword>
<name>A0A0C2BKY8_9BILA</name>